<dbReference type="InterPro" id="IPR058790">
    <property type="entry name" value="BSH_CusB"/>
</dbReference>
<evidence type="ECO:0000259" key="6">
    <source>
        <dbReference type="Pfam" id="PF25954"/>
    </source>
</evidence>
<dbReference type="GO" id="GO:0060003">
    <property type="term" value="P:copper ion export"/>
    <property type="evidence" value="ECO:0007669"/>
    <property type="project" value="TreeGrafter"/>
</dbReference>
<dbReference type="FunFam" id="2.40.30.170:FF:000010">
    <property type="entry name" value="Efflux RND transporter periplasmic adaptor subunit"/>
    <property type="match status" value="1"/>
</dbReference>
<dbReference type="SUPFAM" id="SSF111369">
    <property type="entry name" value="HlyD-like secretion proteins"/>
    <property type="match status" value="1"/>
</dbReference>
<feature type="chain" id="PRO_5042831332" evidence="3">
    <location>
        <begin position="26"/>
        <end position="378"/>
    </location>
</feature>
<keyword evidence="3" id="KW-0732">Signal</keyword>
<dbReference type="PANTHER" id="PTHR30097:SF15">
    <property type="entry name" value="CATION EFFLUX SYSTEM PROTEIN CUSB"/>
    <property type="match status" value="1"/>
</dbReference>
<evidence type="ECO:0000313" key="9">
    <source>
        <dbReference type="Proteomes" id="UP000866496"/>
    </source>
</evidence>
<name>A0AAN5T1Q6_LEGPN</name>
<gene>
    <name evidence="8" type="ORF">JBJ86_13825</name>
</gene>
<protein>
    <submittedName>
        <fullName evidence="8">Efflux RND transporter periplasmic adaptor subunit</fullName>
    </submittedName>
</protein>
<dbReference type="GO" id="GO:0016020">
    <property type="term" value="C:membrane"/>
    <property type="evidence" value="ECO:0007669"/>
    <property type="project" value="InterPro"/>
</dbReference>
<dbReference type="Gene3D" id="2.40.30.170">
    <property type="match status" value="1"/>
</dbReference>
<evidence type="ECO:0000256" key="2">
    <source>
        <dbReference type="ARBA" id="ARBA00022448"/>
    </source>
</evidence>
<evidence type="ECO:0000259" key="4">
    <source>
        <dbReference type="Pfam" id="PF25869"/>
    </source>
</evidence>
<dbReference type="InterPro" id="IPR058791">
    <property type="entry name" value="3HB_CusB"/>
</dbReference>
<sequence length="378" mass="42760">MNNKVMIKSMFVLSLLSLLPLITYAQNTTDMHGKMDMKQPTQKNEIVIDPVRLQAIGITSEPVRRQNIEKTIRTVGRVAVDERRVAHIHVRFDGWIEKLFINFTGEKVKAGQALFTVYSPDLVSTQQEYLLALNAQKILSQNTTSIAAQGAKDAFQAAHQRLLLWGISEKDIEQLKHTGKITRTMTIHSPIKGTVLKKMAFIGMRIEPGDELYTIADLSHLWVLGDIYEYELPYIRLGQTADLTITYLPNELFKAKLDFIYPTIDLKTRTVKVRFEVNNQKEQLKPGMYVNLELKIPFGERLVVPKNAVLLTGERAVVFIYHGKGKIEWRDVTLGVRAGDLLEIVQGVKEGDEIITSANFLIDSESQLKAAMGGMQHK</sequence>
<dbReference type="RefSeq" id="WP_010946829.1">
    <property type="nucleotide sequence ID" value="NZ_CCZO01000019.1"/>
</dbReference>
<dbReference type="GO" id="GO:0046914">
    <property type="term" value="F:transition metal ion binding"/>
    <property type="evidence" value="ECO:0007669"/>
    <property type="project" value="TreeGrafter"/>
</dbReference>
<evidence type="ECO:0000313" key="8">
    <source>
        <dbReference type="EMBL" id="HAU1881317.1"/>
    </source>
</evidence>
<dbReference type="Pfam" id="PF25919">
    <property type="entry name" value="BSH_CusB"/>
    <property type="match status" value="1"/>
</dbReference>
<dbReference type="Pfam" id="PF25975">
    <property type="entry name" value="CzcB_C"/>
    <property type="match status" value="1"/>
</dbReference>
<evidence type="ECO:0000259" key="5">
    <source>
        <dbReference type="Pfam" id="PF25919"/>
    </source>
</evidence>
<dbReference type="GeneID" id="57035081"/>
<dbReference type="GO" id="GO:0030288">
    <property type="term" value="C:outer membrane-bounded periplasmic space"/>
    <property type="evidence" value="ECO:0007669"/>
    <property type="project" value="TreeGrafter"/>
</dbReference>
<dbReference type="PANTHER" id="PTHR30097">
    <property type="entry name" value="CATION EFFLUX SYSTEM PROTEIN CUSB"/>
    <property type="match status" value="1"/>
</dbReference>
<dbReference type="NCBIfam" id="TIGR01730">
    <property type="entry name" value="RND_mfp"/>
    <property type="match status" value="1"/>
</dbReference>
<dbReference type="EMBL" id="DACWHX010000020">
    <property type="protein sequence ID" value="HAU1881317.1"/>
    <property type="molecule type" value="Genomic_DNA"/>
</dbReference>
<feature type="domain" description="CzcB-like C-terminal circularly permuted SH3-like" evidence="7">
    <location>
        <begin position="303"/>
        <end position="362"/>
    </location>
</feature>
<dbReference type="Proteomes" id="UP000866496">
    <property type="component" value="Unassembled WGS sequence"/>
</dbReference>
<reference evidence="8" key="1">
    <citation type="journal article" date="2018" name="Genome Biol.">
        <title>SKESA: strategic k-mer extension for scrupulous assemblies.</title>
        <authorList>
            <person name="Souvorov A."/>
            <person name="Agarwala R."/>
            <person name="Lipman D.J."/>
        </authorList>
    </citation>
    <scope>NUCLEOTIDE SEQUENCE</scope>
    <source>
        <strain evidence="8">AZ00058701</strain>
    </source>
</reference>
<proteinExistence type="inferred from homology"/>
<comment type="similarity">
    <text evidence="1">Belongs to the membrane fusion protein (MFP) (TC 8.A.1) family.</text>
</comment>
<dbReference type="InterPro" id="IPR058649">
    <property type="entry name" value="CzcB_C"/>
</dbReference>
<feature type="signal peptide" evidence="3">
    <location>
        <begin position="1"/>
        <end position="25"/>
    </location>
</feature>
<dbReference type="GO" id="GO:0015679">
    <property type="term" value="P:plasma membrane copper ion transport"/>
    <property type="evidence" value="ECO:0007669"/>
    <property type="project" value="TreeGrafter"/>
</dbReference>
<comment type="caution">
    <text evidence="8">The sequence shown here is derived from an EMBL/GenBank/DDBJ whole genome shotgun (WGS) entry which is preliminary data.</text>
</comment>
<dbReference type="InterPro" id="IPR006143">
    <property type="entry name" value="RND_pump_MFP"/>
</dbReference>
<feature type="domain" description="CusB-like beta-barrel" evidence="6">
    <location>
        <begin position="221"/>
        <end position="295"/>
    </location>
</feature>
<dbReference type="AlphaFoldDB" id="A0AAN5T1Q6"/>
<evidence type="ECO:0000256" key="1">
    <source>
        <dbReference type="ARBA" id="ARBA00009477"/>
    </source>
</evidence>
<organism evidence="8 9">
    <name type="scientific">Legionella pneumophila</name>
    <dbReference type="NCBI Taxonomy" id="446"/>
    <lineage>
        <taxon>Bacteria</taxon>
        <taxon>Pseudomonadati</taxon>
        <taxon>Pseudomonadota</taxon>
        <taxon>Gammaproteobacteria</taxon>
        <taxon>Legionellales</taxon>
        <taxon>Legionellaceae</taxon>
        <taxon>Legionella</taxon>
    </lineage>
</organism>
<dbReference type="Gene3D" id="6.10.140.730">
    <property type="match status" value="1"/>
</dbReference>
<feature type="domain" description="CusB-like three alpha-helical bundle" evidence="4">
    <location>
        <begin position="121"/>
        <end position="181"/>
    </location>
</feature>
<evidence type="ECO:0000256" key="3">
    <source>
        <dbReference type="SAM" id="SignalP"/>
    </source>
</evidence>
<dbReference type="GO" id="GO:0022857">
    <property type="term" value="F:transmembrane transporter activity"/>
    <property type="evidence" value="ECO:0007669"/>
    <property type="project" value="InterPro"/>
</dbReference>
<reference evidence="8" key="2">
    <citation type="submission" date="2019-10" db="EMBL/GenBank/DDBJ databases">
        <authorList>
            <consortium name="NCBI Pathogen Detection Project"/>
        </authorList>
    </citation>
    <scope>NUCLEOTIDE SEQUENCE</scope>
    <source>
        <strain evidence="8">AZ00058701</strain>
    </source>
</reference>
<dbReference type="Pfam" id="PF25869">
    <property type="entry name" value="3HB_CusB"/>
    <property type="match status" value="1"/>
</dbReference>
<feature type="domain" description="CusB-like barrel-sandwich hybrid" evidence="5">
    <location>
        <begin position="85"/>
        <end position="216"/>
    </location>
</feature>
<dbReference type="Gene3D" id="2.40.420.20">
    <property type="match status" value="1"/>
</dbReference>
<accession>A0AAN5T1Q6</accession>
<evidence type="ECO:0000259" key="7">
    <source>
        <dbReference type="Pfam" id="PF25975"/>
    </source>
</evidence>
<dbReference type="Gene3D" id="2.40.50.100">
    <property type="match status" value="1"/>
</dbReference>
<dbReference type="InterPro" id="IPR058792">
    <property type="entry name" value="Beta-barrel_RND_2"/>
</dbReference>
<dbReference type="Pfam" id="PF25954">
    <property type="entry name" value="Beta-barrel_RND_2"/>
    <property type="match status" value="1"/>
</dbReference>
<dbReference type="InterPro" id="IPR051909">
    <property type="entry name" value="MFP_Cation_Efflux"/>
</dbReference>
<keyword evidence="2" id="KW-0813">Transport</keyword>